<feature type="domain" description="J" evidence="4">
    <location>
        <begin position="71"/>
        <end position="136"/>
    </location>
</feature>
<evidence type="ECO:0000256" key="2">
    <source>
        <dbReference type="SAM" id="MobiDB-lite"/>
    </source>
</evidence>
<evidence type="ECO:0000259" key="4">
    <source>
        <dbReference type="PROSITE" id="PS50076"/>
    </source>
</evidence>
<dbReference type="STRING" id="698492.A0A0E9NGR5"/>
<dbReference type="InterPro" id="IPR051938">
    <property type="entry name" value="Apopto_cytoskel_mod"/>
</dbReference>
<evidence type="ECO:0000256" key="3">
    <source>
        <dbReference type="SAM" id="Phobius"/>
    </source>
</evidence>
<keyword evidence="3" id="KW-0472">Membrane</keyword>
<dbReference type="PRINTS" id="PR00625">
    <property type="entry name" value="JDOMAIN"/>
</dbReference>
<dbReference type="SUPFAM" id="SSF46565">
    <property type="entry name" value="Chaperone J-domain"/>
    <property type="match status" value="1"/>
</dbReference>
<dbReference type="CDD" id="cd06257">
    <property type="entry name" value="DnaJ"/>
    <property type="match status" value="1"/>
</dbReference>
<feature type="compositionally biased region" description="Low complexity" evidence="2">
    <location>
        <begin position="176"/>
        <end position="192"/>
    </location>
</feature>
<sequence>MQPTFRSPVGGPALLRHHVRFPRFIIIHDQRTPNSPSTFAMRLQAVRTIRSAPAISGLSRRRFHQSLPSHNHYETLNVRRDSTPREIKRRFYELSKKYHPDRNPDDAAAKSKFVEVTEAYSVLRSDQKRRDYDRSLLGQSSDGPTGYGHPTGHRQPSGLSRRRTRPQGPPPSYTGHNPYSSNNSHPHPQSSYYNSTHPGHNFTGYNTHNPHWSPVAQAAYVARYKAEDARRYARQKERDLAHSRRVNHSLRRPLVFFWGFTGIIMFGQFLGATAQDR</sequence>
<dbReference type="Pfam" id="PF00226">
    <property type="entry name" value="DnaJ"/>
    <property type="match status" value="1"/>
</dbReference>
<proteinExistence type="predicted"/>
<dbReference type="SMART" id="SM00271">
    <property type="entry name" value="DnaJ"/>
    <property type="match status" value="1"/>
</dbReference>
<keyword evidence="6" id="KW-1185">Reference proteome</keyword>
<name>A0A0E9NGR5_SAICN</name>
<reference evidence="5 6" key="2">
    <citation type="journal article" date="2014" name="J. Gen. Appl. Microbiol.">
        <title>The early diverging ascomycetous budding yeast Saitoella complicata has three histone deacetylases belonging to the Clr6, Hos2, and Rpd3 lineages.</title>
        <authorList>
            <person name="Nishida H."/>
            <person name="Matsumoto T."/>
            <person name="Kondo S."/>
            <person name="Hamamoto M."/>
            <person name="Yoshikawa H."/>
        </authorList>
    </citation>
    <scope>NUCLEOTIDE SEQUENCE [LARGE SCALE GENOMIC DNA]</scope>
    <source>
        <strain evidence="5 6">NRRL Y-17804</strain>
    </source>
</reference>
<feature type="compositionally biased region" description="Polar residues" evidence="2">
    <location>
        <begin position="193"/>
        <end position="208"/>
    </location>
</feature>
<evidence type="ECO:0000313" key="6">
    <source>
        <dbReference type="Proteomes" id="UP000033140"/>
    </source>
</evidence>
<dbReference type="OMA" id="TIKANYY"/>
<organism evidence="5 6">
    <name type="scientific">Saitoella complicata (strain BCRC 22490 / CBS 7301 / JCM 7358 / NBRC 10748 / NRRL Y-17804)</name>
    <dbReference type="NCBI Taxonomy" id="698492"/>
    <lineage>
        <taxon>Eukaryota</taxon>
        <taxon>Fungi</taxon>
        <taxon>Dikarya</taxon>
        <taxon>Ascomycota</taxon>
        <taxon>Taphrinomycotina</taxon>
        <taxon>Taphrinomycotina incertae sedis</taxon>
        <taxon>Saitoella</taxon>
    </lineage>
</organism>
<reference evidence="5 6" key="1">
    <citation type="journal article" date="2011" name="J. Gen. Appl. Microbiol.">
        <title>Draft genome sequencing of the enigmatic yeast Saitoella complicata.</title>
        <authorList>
            <person name="Nishida H."/>
            <person name="Hamamoto M."/>
            <person name="Sugiyama J."/>
        </authorList>
    </citation>
    <scope>NUCLEOTIDE SEQUENCE [LARGE SCALE GENOMIC DNA]</scope>
    <source>
        <strain evidence="5 6">NRRL Y-17804</strain>
    </source>
</reference>
<dbReference type="InterPro" id="IPR001623">
    <property type="entry name" value="DnaJ_domain"/>
</dbReference>
<feature type="transmembrane region" description="Helical" evidence="3">
    <location>
        <begin position="254"/>
        <end position="274"/>
    </location>
</feature>
<evidence type="ECO:0000256" key="1">
    <source>
        <dbReference type="ARBA" id="ARBA00023186"/>
    </source>
</evidence>
<dbReference type="PANTHER" id="PTHR44145:SF3">
    <property type="entry name" value="DNAJ HOMOLOG SUBFAMILY A MEMBER 3, MITOCHONDRIAL"/>
    <property type="match status" value="1"/>
</dbReference>
<feature type="region of interest" description="Disordered" evidence="2">
    <location>
        <begin position="130"/>
        <end position="208"/>
    </location>
</feature>
<dbReference type="Gene3D" id="1.10.287.110">
    <property type="entry name" value="DnaJ domain"/>
    <property type="match status" value="1"/>
</dbReference>
<dbReference type="PROSITE" id="PS50076">
    <property type="entry name" value="DNAJ_2"/>
    <property type="match status" value="1"/>
</dbReference>
<protein>
    <recommendedName>
        <fullName evidence="4">J domain-containing protein</fullName>
    </recommendedName>
</protein>
<gene>
    <name evidence="5" type="ORF">G7K_3236-t1</name>
</gene>
<evidence type="ECO:0000313" key="5">
    <source>
        <dbReference type="EMBL" id="GAO49077.1"/>
    </source>
</evidence>
<dbReference type="PANTHER" id="PTHR44145">
    <property type="entry name" value="DNAJ HOMOLOG SUBFAMILY A MEMBER 3, MITOCHONDRIAL"/>
    <property type="match status" value="1"/>
</dbReference>
<reference evidence="5 6" key="3">
    <citation type="journal article" date="2015" name="Genome Announc.">
        <title>Draft Genome Sequence of the Archiascomycetous Yeast Saitoella complicata.</title>
        <authorList>
            <person name="Yamauchi K."/>
            <person name="Kondo S."/>
            <person name="Hamamoto M."/>
            <person name="Takahashi Y."/>
            <person name="Ogura Y."/>
            <person name="Hayashi T."/>
            <person name="Nishida H."/>
        </authorList>
    </citation>
    <scope>NUCLEOTIDE SEQUENCE [LARGE SCALE GENOMIC DNA]</scope>
    <source>
        <strain evidence="5 6">NRRL Y-17804</strain>
    </source>
</reference>
<keyword evidence="3" id="KW-1133">Transmembrane helix</keyword>
<keyword evidence="3" id="KW-0812">Transmembrane</keyword>
<dbReference type="AlphaFoldDB" id="A0A0E9NGR5"/>
<comment type="caution">
    <text evidence="5">The sequence shown here is derived from an EMBL/GenBank/DDBJ whole genome shotgun (WGS) entry which is preliminary data.</text>
</comment>
<accession>A0A0E9NGR5</accession>
<keyword evidence="1" id="KW-0143">Chaperone</keyword>
<dbReference type="EMBL" id="BACD03000019">
    <property type="protein sequence ID" value="GAO49077.1"/>
    <property type="molecule type" value="Genomic_DNA"/>
</dbReference>
<dbReference type="InterPro" id="IPR036869">
    <property type="entry name" value="J_dom_sf"/>
</dbReference>
<dbReference type="Proteomes" id="UP000033140">
    <property type="component" value="Unassembled WGS sequence"/>
</dbReference>